<organism evidence="1 2">
    <name type="scientific">Candidatus Brocadia sinica JPN1</name>
    <dbReference type="NCBI Taxonomy" id="1197129"/>
    <lineage>
        <taxon>Bacteria</taxon>
        <taxon>Pseudomonadati</taxon>
        <taxon>Planctomycetota</taxon>
        <taxon>Candidatus Brocadiia</taxon>
        <taxon>Candidatus Brocadiales</taxon>
        <taxon>Candidatus Brocadiaceae</taxon>
        <taxon>Candidatus Brocadia</taxon>
    </lineage>
</organism>
<dbReference type="RefSeq" id="WP_052564815.1">
    <property type="nucleotide sequence ID" value="NZ_BAFN01000001.1"/>
</dbReference>
<gene>
    <name evidence="1" type="ORF">BROSI_A3412</name>
</gene>
<keyword evidence="2" id="KW-1185">Reference proteome</keyword>
<sequence length="89" mass="10196">MSKKNWVPPNIKLVTETVSESSEIVKYAGLPPMEQELINMVVAILRGENEGSRKAIIKTIEACYEIRNVINAPGEFKKNQQHRIIKFER</sequence>
<comment type="caution">
    <text evidence="1">The sequence shown here is derived from an EMBL/GenBank/DDBJ whole genome shotgun (WGS) entry which is preliminary data.</text>
</comment>
<evidence type="ECO:0000313" key="1">
    <source>
        <dbReference type="EMBL" id="GAN34868.1"/>
    </source>
</evidence>
<protein>
    <submittedName>
        <fullName evidence="1">Uncharacterized protein</fullName>
    </submittedName>
</protein>
<dbReference type="Proteomes" id="UP000032309">
    <property type="component" value="Unassembled WGS sequence"/>
</dbReference>
<accession>A0ABQ0K1E2</accession>
<evidence type="ECO:0000313" key="2">
    <source>
        <dbReference type="Proteomes" id="UP000032309"/>
    </source>
</evidence>
<name>A0ABQ0K1E2_9BACT</name>
<proteinExistence type="predicted"/>
<dbReference type="EMBL" id="BAFN01000001">
    <property type="protein sequence ID" value="GAN34868.1"/>
    <property type="molecule type" value="Genomic_DNA"/>
</dbReference>
<reference evidence="2" key="1">
    <citation type="journal article" date="2015" name="Genome Announc.">
        <title>Draft Genome Sequence of an Anaerobic Ammonium-Oxidizing Bacterium, "Candidatus Brocadia sinica".</title>
        <authorList>
            <person name="Oshiki M."/>
            <person name="Shinyako-Hata K."/>
            <person name="Satoh H."/>
            <person name="Okabe S."/>
        </authorList>
    </citation>
    <scope>NUCLEOTIDE SEQUENCE [LARGE SCALE GENOMIC DNA]</scope>
    <source>
        <strain evidence="2">JPN1</strain>
    </source>
</reference>